<keyword evidence="2" id="KW-1185">Reference proteome</keyword>
<gene>
    <name evidence="1" type="ORF">V6N12_011248</name>
</gene>
<comment type="caution">
    <text evidence="1">The sequence shown here is derived from an EMBL/GenBank/DDBJ whole genome shotgun (WGS) entry which is preliminary data.</text>
</comment>
<protein>
    <recommendedName>
        <fullName evidence="3">Kazal-like domain-containing protein</fullName>
    </recommendedName>
</protein>
<sequence>MGGVSIVQAVQCTKRASKLGLRKLKELDRGSCQASCKSPQVTFCTADSRQSGSEILGNCYLHIASSRNFNRATKTMHCM</sequence>
<dbReference type="EMBL" id="JBBPBM010000012">
    <property type="protein sequence ID" value="KAK8563193.1"/>
    <property type="molecule type" value="Genomic_DNA"/>
</dbReference>
<accession>A0ABR2EP60</accession>
<name>A0ABR2EP60_9ROSI</name>
<proteinExistence type="predicted"/>
<organism evidence="1 2">
    <name type="scientific">Hibiscus sabdariffa</name>
    <name type="common">roselle</name>
    <dbReference type="NCBI Taxonomy" id="183260"/>
    <lineage>
        <taxon>Eukaryota</taxon>
        <taxon>Viridiplantae</taxon>
        <taxon>Streptophyta</taxon>
        <taxon>Embryophyta</taxon>
        <taxon>Tracheophyta</taxon>
        <taxon>Spermatophyta</taxon>
        <taxon>Magnoliopsida</taxon>
        <taxon>eudicotyledons</taxon>
        <taxon>Gunneridae</taxon>
        <taxon>Pentapetalae</taxon>
        <taxon>rosids</taxon>
        <taxon>malvids</taxon>
        <taxon>Malvales</taxon>
        <taxon>Malvaceae</taxon>
        <taxon>Malvoideae</taxon>
        <taxon>Hibiscus</taxon>
    </lineage>
</organism>
<evidence type="ECO:0000313" key="2">
    <source>
        <dbReference type="Proteomes" id="UP001472677"/>
    </source>
</evidence>
<evidence type="ECO:0000313" key="1">
    <source>
        <dbReference type="EMBL" id="KAK8563193.1"/>
    </source>
</evidence>
<reference evidence="1 2" key="1">
    <citation type="journal article" date="2024" name="G3 (Bethesda)">
        <title>Genome assembly of Hibiscus sabdariffa L. provides insights into metabolisms of medicinal natural products.</title>
        <authorList>
            <person name="Kim T."/>
        </authorList>
    </citation>
    <scope>NUCLEOTIDE SEQUENCE [LARGE SCALE GENOMIC DNA]</scope>
    <source>
        <strain evidence="1">TK-2024</strain>
        <tissue evidence="1">Old leaves</tissue>
    </source>
</reference>
<dbReference type="Proteomes" id="UP001472677">
    <property type="component" value="Unassembled WGS sequence"/>
</dbReference>
<evidence type="ECO:0008006" key="3">
    <source>
        <dbReference type="Google" id="ProtNLM"/>
    </source>
</evidence>